<comment type="caution">
    <text evidence="2">The sequence shown here is derived from an EMBL/GenBank/DDBJ whole genome shotgun (WGS) entry which is preliminary data.</text>
</comment>
<keyword evidence="1" id="KW-0812">Transmembrane</keyword>
<evidence type="ECO:0000256" key="1">
    <source>
        <dbReference type="SAM" id="Phobius"/>
    </source>
</evidence>
<feature type="transmembrane region" description="Helical" evidence="1">
    <location>
        <begin position="44"/>
        <end position="64"/>
    </location>
</feature>
<dbReference type="EMBL" id="QLYX01000021">
    <property type="protein sequence ID" value="RAY11184.1"/>
    <property type="molecule type" value="Genomic_DNA"/>
</dbReference>
<proteinExistence type="predicted"/>
<dbReference type="OrthoDB" id="3480849at2"/>
<keyword evidence="1" id="KW-0472">Membrane</keyword>
<dbReference type="AlphaFoldDB" id="A0A365GWJ8"/>
<feature type="transmembrane region" description="Helical" evidence="1">
    <location>
        <begin position="71"/>
        <end position="89"/>
    </location>
</feature>
<sequence>MRHVFGFILGVLLTPALAYGAAWGHTRATDSFDPLDQTISDSTRLYGAFAVMAAVGLVLGVIIVARWASPLASLIPALVLIAWSVYFFADPGQALDLSTRVPPDGEVDTGLRLLLGSGVFALMGVALLMPAWAPGRWRRGEREDSGYDY</sequence>
<organism evidence="2 3">
    <name type="scientific">Actinomadura craniellae</name>
    <dbReference type="NCBI Taxonomy" id="2231787"/>
    <lineage>
        <taxon>Bacteria</taxon>
        <taxon>Bacillati</taxon>
        <taxon>Actinomycetota</taxon>
        <taxon>Actinomycetes</taxon>
        <taxon>Streptosporangiales</taxon>
        <taxon>Thermomonosporaceae</taxon>
        <taxon>Actinomadura</taxon>
    </lineage>
</organism>
<feature type="transmembrane region" description="Helical" evidence="1">
    <location>
        <begin position="109"/>
        <end position="132"/>
    </location>
</feature>
<gene>
    <name evidence="2" type="ORF">DPM19_31995</name>
</gene>
<reference evidence="2 3" key="1">
    <citation type="submission" date="2018-06" db="EMBL/GenBank/DDBJ databases">
        <title>Actinomadura craniellae sp. nov. isolated from marine sponge Craniella sp.</title>
        <authorList>
            <person name="Li L."/>
            <person name="Xu Q.H."/>
            <person name="Lin H.W."/>
            <person name="Lu Y.H."/>
        </authorList>
    </citation>
    <scope>NUCLEOTIDE SEQUENCE [LARGE SCALE GENOMIC DNA]</scope>
    <source>
        <strain evidence="2 3">LHW63021</strain>
    </source>
</reference>
<evidence type="ECO:0000313" key="2">
    <source>
        <dbReference type="EMBL" id="RAY11184.1"/>
    </source>
</evidence>
<name>A0A365GWJ8_9ACTN</name>
<dbReference type="Proteomes" id="UP000251891">
    <property type="component" value="Unassembled WGS sequence"/>
</dbReference>
<keyword evidence="1" id="KW-1133">Transmembrane helix</keyword>
<accession>A0A365GWJ8</accession>
<keyword evidence="3" id="KW-1185">Reference proteome</keyword>
<protein>
    <submittedName>
        <fullName evidence="2">Uncharacterized protein</fullName>
    </submittedName>
</protein>
<evidence type="ECO:0000313" key="3">
    <source>
        <dbReference type="Proteomes" id="UP000251891"/>
    </source>
</evidence>